<name>A0AAV5AS21_9FLAO</name>
<dbReference type="Proteomes" id="UP001207736">
    <property type="component" value="Unassembled WGS sequence"/>
</dbReference>
<evidence type="ECO:0000313" key="2">
    <source>
        <dbReference type="EMBL" id="GJM52450.1"/>
    </source>
</evidence>
<dbReference type="EMBL" id="BQKA01000006">
    <property type="protein sequence ID" value="GJM49299.1"/>
    <property type="molecule type" value="Genomic_DNA"/>
</dbReference>
<dbReference type="EMBL" id="BQKB01000013">
    <property type="protein sequence ID" value="GJM52450.1"/>
    <property type="molecule type" value="Genomic_DNA"/>
</dbReference>
<reference evidence="1 4" key="1">
    <citation type="submission" date="2021-11" db="EMBL/GenBank/DDBJ databases">
        <title>Draft genome sequence of Capnocytophaga sp. strain KC07075 isolated from cat oral cavity.</title>
        <authorList>
            <person name="Suzuki M."/>
            <person name="Imaoka K."/>
            <person name="Kimura M."/>
            <person name="Morikawa S."/>
            <person name="Maeda K."/>
        </authorList>
    </citation>
    <scope>NUCLEOTIDE SEQUENCE</scope>
    <source>
        <strain evidence="1">KC07075</strain>
        <strain evidence="2 4">KC07079</strain>
    </source>
</reference>
<dbReference type="Proteomes" id="UP001208692">
    <property type="component" value="Unassembled WGS sequence"/>
</dbReference>
<accession>A0AAV5AS21</accession>
<evidence type="ECO:0000313" key="3">
    <source>
        <dbReference type="Proteomes" id="UP001207736"/>
    </source>
</evidence>
<sequence>MGVNIEKKEGDDFYTVTVPKGTRKLIATVTVKSTGQKMSAELLLVDKDECISNDIYISEVTGGIYHKFGNGEGNVRAIDSVDWEIANDKEDLCEKIKYLEQKSYIVTVDNLKIQEDLQEIHSRTTDAEEQLFIVLDRNSQKITSIIGSRGKKGKIPFSTSPVHSNRGITIEHNGILYAFFGQVHTHDLISKEEREKGRENAFGTSKDDEIVAKTTKCPIYALDSWNFFSKSARVTINRVIPQGIHTKKIGKTYGKKDKKTGEIDLGGTVDIGLECLNYRIERL</sequence>
<dbReference type="RefSeq" id="WP_264845885.1">
    <property type="nucleotide sequence ID" value="NZ_BPMA01000016.1"/>
</dbReference>
<keyword evidence="4" id="KW-1185">Reference proteome</keyword>
<gene>
    <name evidence="1" type="ORF">RCZ15_02740</name>
    <name evidence="2" type="ORF">RCZ16_07670</name>
</gene>
<protein>
    <submittedName>
        <fullName evidence="1">Uncharacterized protein</fullName>
    </submittedName>
</protein>
<comment type="caution">
    <text evidence="1">The sequence shown here is derived from an EMBL/GenBank/DDBJ whole genome shotgun (WGS) entry which is preliminary data.</text>
</comment>
<proteinExistence type="predicted"/>
<dbReference type="AlphaFoldDB" id="A0AAV5AS21"/>
<evidence type="ECO:0000313" key="1">
    <source>
        <dbReference type="EMBL" id="GJM49299.1"/>
    </source>
</evidence>
<evidence type="ECO:0000313" key="4">
    <source>
        <dbReference type="Proteomes" id="UP001208692"/>
    </source>
</evidence>
<organism evidence="1 3">
    <name type="scientific">Capnocytophaga catalasegens</name>
    <dbReference type="NCBI Taxonomy" id="1004260"/>
    <lineage>
        <taxon>Bacteria</taxon>
        <taxon>Pseudomonadati</taxon>
        <taxon>Bacteroidota</taxon>
        <taxon>Flavobacteriia</taxon>
        <taxon>Flavobacteriales</taxon>
        <taxon>Flavobacteriaceae</taxon>
        <taxon>Capnocytophaga</taxon>
    </lineage>
</organism>